<feature type="compositionally biased region" description="Low complexity" evidence="3">
    <location>
        <begin position="482"/>
        <end position="503"/>
    </location>
</feature>
<keyword evidence="4" id="KW-0812">Transmembrane</keyword>
<evidence type="ECO:0000256" key="4">
    <source>
        <dbReference type="SAM" id="Phobius"/>
    </source>
</evidence>
<evidence type="ECO:0000313" key="6">
    <source>
        <dbReference type="EMBL" id="KAF2797451.1"/>
    </source>
</evidence>
<evidence type="ECO:0000256" key="1">
    <source>
        <dbReference type="ARBA" id="ARBA00022441"/>
    </source>
</evidence>
<keyword evidence="2" id="KW-0677">Repeat</keyword>
<keyword evidence="1" id="KW-0880">Kelch repeat</keyword>
<feature type="region of interest" description="Disordered" evidence="3">
    <location>
        <begin position="577"/>
        <end position="606"/>
    </location>
</feature>
<dbReference type="PANTHER" id="PTHR46228">
    <property type="entry name" value="KELCH DOMAIN-CONTAINING PROTEIN"/>
    <property type="match status" value="1"/>
</dbReference>
<feature type="chain" id="PRO_5025662440" description="Kelch repeat protein" evidence="5">
    <location>
        <begin position="26"/>
        <end position="606"/>
    </location>
</feature>
<dbReference type="InterPro" id="IPR011043">
    <property type="entry name" value="Gal_Oxase/kelch_b-propeller"/>
</dbReference>
<feature type="region of interest" description="Disordered" evidence="3">
    <location>
        <begin position="482"/>
        <end position="506"/>
    </location>
</feature>
<organism evidence="6 7">
    <name type="scientific">Melanomma pulvis-pyrius CBS 109.77</name>
    <dbReference type="NCBI Taxonomy" id="1314802"/>
    <lineage>
        <taxon>Eukaryota</taxon>
        <taxon>Fungi</taxon>
        <taxon>Dikarya</taxon>
        <taxon>Ascomycota</taxon>
        <taxon>Pezizomycotina</taxon>
        <taxon>Dothideomycetes</taxon>
        <taxon>Pleosporomycetidae</taxon>
        <taxon>Pleosporales</taxon>
        <taxon>Melanommataceae</taxon>
        <taxon>Melanomma</taxon>
    </lineage>
</organism>
<dbReference type="Proteomes" id="UP000799757">
    <property type="component" value="Unassembled WGS sequence"/>
</dbReference>
<reference evidence="6" key="1">
    <citation type="journal article" date="2020" name="Stud. Mycol.">
        <title>101 Dothideomycetes genomes: a test case for predicting lifestyles and emergence of pathogens.</title>
        <authorList>
            <person name="Haridas S."/>
            <person name="Albert R."/>
            <person name="Binder M."/>
            <person name="Bloem J."/>
            <person name="Labutti K."/>
            <person name="Salamov A."/>
            <person name="Andreopoulos B."/>
            <person name="Baker S."/>
            <person name="Barry K."/>
            <person name="Bills G."/>
            <person name="Bluhm B."/>
            <person name="Cannon C."/>
            <person name="Castanera R."/>
            <person name="Culley D."/>
            <person name="Daum C."/>
            <person name="Ezra D."/>
            <person name="Gonzalez J."/>
            <person name="Henrissat B."/>
            <person name="Kuo A."/>
            <person name="Liang C."/>
            <person name="Lipzen A."/>
            <person name="Lutzoni F."/>
            <person name="Magnuson J."/>
            <person name="Mondo S."/>
            <person name="Nolan M."/>
            <person name="Ohm R."/>
            <person name="Pangilinan J."/>
            <person name="Park H.-J."/>
            <person name="Ramirez L."/>
            <person name="Alfaro M."/>
            <person name="Sun H."/>
            <person name="Tritt A."/>
            <person name="Yoshinaga Y."/>
            <person name="Zwiers L.-H."/>
            <person name="Turgeon B."/>
            <person name="Goodwin S."/>
            <person name="Spatafora J."/>
            <person name="Crous P."/>
            <person name="Grigoriev I."/>
        </authorList>
    </citation>
    <scope>NUCLEOTIDE SEQUENCE</scope>
    <source>
        <strain evidence="6">CBS 109.77</strain>
    </source>
</reference>
<evidence type="ECO:0000313" key="7">
    <source>
        <dbReference type="Proteomes" id="UP000799757"/>
    </source>
</evidence>
<proteinExistence type="predicted"/>
<dbReference type="EMBL" id="MU001806">
    <property type="protein sequence ID" value="KAF2797451.1"/>
    <property type="molecule type" value="Genomic_DNA"/>
</dbReference>
<dbReference type="SUPFAM" id="SSF50965">
    <property type="entry name" value="Galactose oxidase, central domain"/>
    <property type="match status" value="1"/>
</dbReference>
<keyword evidence="4" id="KW-1133">Transmembrane helix</keyword>
<evidence type="ECO:0000256" key="5">
    <source>
        <dbReference type="SAM" id="SignalP"/>
    </source>
</evidence>
<dbReference type="OrthoDB" id="10251809at2759"/>
<accession>A0A6A6XLS2</accession>
<evidence type="ECO:0008006" key="8">
    <source>
        <dbReference type="Google" id="ProtNLM"/>
    </source>
</evidence>
<feature type="transmembrane region" description="Helical" evidence="4">
    <location>
        <begin position="510"/>
        <end position="535"/>
    </location>
</feature>
<name>A0A6A6XLS2_9PLEO</name>
<dbReference type="InterPro" id="IPR015915">
    <property type="entry name" value="Kelch-typ_b-propeller"/>
</dbReference>
<evidence type="ECO:0000256" key="3">
    <source>
        <dbReference type="SAM" id="MobiDB-lite"/>
    </source>
</evidence>
<sequence>MKITSSFPAALIFPISLIVSQAASAKIPVNVDDLDPLKECKRREVKLSENNNKVYMYGGQSWVKNGTKTPFQITNHYLRIADFTTARDLSDSSILTAHNIPGDITIYQTGAFWADSKRVYVVGGSVNDEPWLSQSGDFLPSNFSSFKGDTIFSYDIDSDKWKFESAVQPNTGAGVTDSFCCGSFAYNEGNGKAYYFSGNNQPGARSLDPDSGPVYVGRTNEESKGNGNLLTFDPTTFKWTNVTTDTQLTTTGTENGQMVYLPGTTTSSGGIAIQLGGIRRDESDPDANKEQMESMRKVLVYDSGTDSWYGQATTAEGDFPPGRWYFCAVAASAPDNSSHNVFMYAGEAQDTEGKEAYSDLWILSVPSFRWIRVDVDSPARKSHGCTAVAEKYMLTYGGVPSGWGEEGDKDDCDQTNYGLRLFDMSTLAWTSKYDGPSSGKNGVKVPKLVYDAIGGNEQGDATQTAPTAGFETAALSSLFHRASPTTSTTSTPSSSTGSANPATKKNSTNIGAIVGGVLGGLIVILLTILAILWLLKRKKKNAAAASAPYEVHGQDIYPREIDGNGQERKRNVYEMYGDVERPPQELPAGHESPLPQHALLADHVRR</sequence>
<feature type="signal peptide" evidence="5">
    <location>
        <begin position="1"/>
        <end position="25"/>
    </location>
</feature>
<gene>
    <name evidence="6" type="ORF">K505DRAFT_415056</name>
</gene>
<keyword evidence="5" id="KW-0732">Signal</keyword>
<keyword evidence="4" id="KW-0472">Membrane</keyword>
<evidence type="ECO:0000256" key="2">
    <source>
        <dbReference type="ARBA" id="ARBA00022737"/>
    </source>
</evidence>
<keyword evidence="7" id="KW-1185">Reference proteome</keyword>
<dbReference type="Gene3D" id="2.120.10.80">
    <property type="entry name" value="Kelch-type beta propeller"/>
    <property type="match status" value="2"/>
</dbReference>
<protein>
    <recommendedName>
        <fullName evidence="8">Kelch repeat protein</fullName>
    </recommendedName>
</protein>
<dbReference type="AlphaFoldDB" id="A0A6A6XLS2"/>
<dbReference type="PANTHER" id="PTHR46228:SF2">
    <property type="entry name" value="KELCH REPEAT PROTEIN (AFU_ORTHOLOGUE AFUA_4G14350)"/>
    <property type="match status" value="1"/>
</dbReference>